<dbReference type="PANTHER" id="PTHR30349:SF64">
    <property type="entry name" value="PROPHAGE INTEGRASE INTD-RELATED"/>
    <property type="match status" value="1"/>
</dbReference>
<organism evidence="9 10">
    <name type="scientific">Helicobacter mastomyrinus</name>
    <dbReference type="NCBI Taxonomy" id="287948"/>
    <lineage>
        <taxon>Bacteria</taxon>
        <taxon>Pseudomonadati</taxon>
        <taxon>Campylobacterota</taxon>
        <taxon>Epsilonproteobacteria</taxon>
        <taxon>Campylobacterales</taxon>
        <taxon>Helicobacteraceae</taxon>
        <taxon>Helicobacter</taxon>
    </lineage>
</organism>
<dbReference type="PANTHER" id="PTHR30349">
    <property type="entry name" value="PHAGE INTEGRASE-RELATED"/>
    <property type="match status" value="1"/>
</dbReference>
<dbReference type="Gene3D" id="1.10.150.130">
    <property type="match status" value="1"/>
</dbReference>
<sequence>MRNSTIAIENSTQKSKMGIHKTNHKRNATLKTSQKYEGVRSKELNNGDIAYYVRWTDTNGNRFERKVGTKASGWSEKKAHLKRMDIINEPHTPTNLTLESIITRYLEIQKIRLKHQTFIDYKGQCLLHITPFFGAFAPQNIQTKHITDFMLSLEGKSNKTINKLLERLHSIMEFAITEYKIPMQNPLKLIKKLKLDNARERFLYKDEIEKLLHVAKEHKNKEVYYFFVLAFSTGARLNSILNIKLEDIDFKNDTIKIQDFKNNSKYTAFLTPLAKRVLQEHTENIIFKTPERTITRAMQTILNELFNKELDPKDRKHRVVIHTTRHTFASHLAIKGTPIQIIQKLLNHKDIQMTMRYAHLLPNSGREWVEKLWE</sequence>
<feature type="domain" description="Core-binding (CB)" evidence="8">
    <location>
        <begin position="96"/>
        <end position="176"/>
    </location>
</feature>
<protein>
    <submittedName>
        <fullName evidence="9">Site-specific integrase</fullName>
    </submittedName>
</protein>
<keyword evidence="2" id="KW-0229">DNA integration</keyword>
<name>A0ABZ3F612_9HELI</name>
<keyword evidence="4" id="KW-0233">DNA recombination</keyword>
<proteinExistence type="inferred from homology"/>
<dbReference type="InterPro" id="IPR011010">
    <property type="entry name" value="DNA_brk_join_enz"/>
</dbReference>
<dbReference type="Proteomes" id="UP001434737">
    <property type="component" value="Chromosome"/>
</dbReference>
<dbReference type="InterPro" id="IPR013762">
    <property type="entry name" value="Integrase-like_cat_sf"/>
</dbReference>
<feature type="compositionally biased region" description="Polar residues" evidence="6">
    <location>
        <begin position="1"/>
        <end position="15"/>
    </location>
</feature>
<dbReference type="CDD" id="cd00796">
    <property type="entry name" value="INT_Rci_Hp1_C"/>
    <property type="match status" value="1"/>
</dbReference>
<reference evidence="9 10" key="1">
    <citation type="submission" date="2024-02" db="EMBL/GenBank/DDBJ databases">
        <title>Genome and pathogenicity analysis of Helicobacter mastomyrinus isolated from mice.</title>
        <authorList>
            <person name="Zhu L."/>
        </authorList>
    </citation>
    <scope>NUCLEOTIDE SEQUENCE [LARGE SCALE GENOMIC DNA]</scope>
    <source>
        <strain evidence="9 10">Hm-17</strain>
    </source>
</reference>
<dbReference type="PROSITE" id="PS51898">
    <property type="entry name" value="TYR_RECOMBINASE"/>
    <property type="match status" value="1"/>
</dbReference>
<evidence type="ECO:0000256" key="3">
    <source>
        <dbReference type="ARBA" id="ARBA00023125"/>
    </source>
</evidence>
<evidence type="ECO:0000256" key="2">
    <source>
        <dbReference type="ARBA" id="ARBA00022908"/>
    </source>
</evidence>
<keyword evidence="3 5" id="KW-0238">DNA-binding</keyword>
<dbReference type="PROSITE" id="PS51900">
    <property type="entry name" value="CB"/>
    <property type="match status" value="1"/>
</dbReference>
<evidence type="ECO:0000256" key="1">
    <source>
        <dbReference type="ARBA" id="ARBA00008857"/>
    </source>
</evidence>
<dbReference type="RefSeq" id="WP_300450357.1">
    <property type="nucleotide sequence ID" value="NZ_CP145316.1"/>
</dbReference>
<comment type="similarity">
    <text evidence="1">Belongs to the 'phage' integrase family.</text>
</comment>
<dbReference type="InterPro" id="IPR050090">
    <property type="entry name" value="Tyrosine_recombinase_XerCD"/>
</dbReference>
<dbReference type="InterPro" id="IPR044068">
    <property type="entry name" value="CB"/>
</dbReference>
<evidence type="ECO:0000313" key="9">
    <source>
        <dbReference type="EMBL" id="XAM17567.1"/>
    </source>
</evidence>
<keyword evidence="10" id="KW-1185">Reference proteome</keyword>
<dbReference type="InterPro" id="IPR002104">
    <property type="entry name" value="Integrase_catalytic"/>
</dbReference>
<evidence type="ECO:0000313" key="10">
    <source>
        <dbReference type="Proteomes" id="UP001434737"/>
    </source>
</evidence>
<evidence type="ECO:0000259" key="7">
    <source>
        <dbReference type="PROSITE" id="PS51898"/>
    </source>
</evidence>
<dbReference type="SUPFAM" id="SSF56349">
    <property type="entry name" value="DNA breaking-rejoining enzymes"/>
    <property type="match status" value="1"/>
</dbReference>
<dbReference type="Gene3D" id="1.10.443.10">
    <property type="entry name" value="Intergrase catalytic core"/>
    <property type="match status" value="1"/>
</dbReference>
<evidence type="ECO:0000256" key="5">
    <source>
        <dbReference type="PROSITE-ProRule" id="PRU01248"/>
    </source>
</evidence>
<dbReference type="InterPro" id="IPR010998">
    <property type="entry name" value="Integrase_recombinase_N"/>
</dbReference>
<dbReference type="Pfam" id="PF14659">
    <property type="entry name" value="Phage_int_SAM_3"/>
    <property type="match status" value="1"/>
</dbReference>
<evidence type="ECO:0000259" key="8">
    <source>
        <dbReference type="PROSITE" id="PS51900"/>
    </source>
</evidence>
<gene>
    <name evidence="9" type="ORF">V3I05_07720</name>
</gene>
<accession>A0ABZ3F612</accession>
<evidence type="ECO:0000256" key="4">
    <source>
        <dbReference type="ARBA" id="ARBA00023172"/>
    </source>
</evidence>
<dbReference type="Pfam" id="PF00589">
    <property type="entry name" value="Phage_integrase"/>
    <property type="match status" value="1"/>
</dbReference>
<feature type="domain" description="Tyr recombinase" evidence="7">
    <location>
        <begin position="198"/>
        <end position="370"/>
    </location>
</feature>
<evidence type="ECO:0000256" key="6">
    <source>
        <dbReference type="SAM" id="MobiDB-lite"/>
    </source>
</evidence>
<feature type="region of interest" description="Disordered" evidence="6">
    <location>
        <begin position="1"/>
        <end position="20"/>
    </location>
</feature>
<dbReference type="EMBL" id="CP145316">
    <property type="protein sequence ID" value="XAM17567.1"/>
    <property type="molecule type" value="Genomic_DNA"/>
</dbReference>
<dbReference type="InterPro" id="IPR004107">
    <property type="entry name" value="Integrase_SAM-like_N"/>
</dbReference>